<name>A0A3N0YX20_ANAGA</name>
<evidence type="ECO:0000313" key="2">
    <source>
        <dbReference type="EMBL" id="ROL50827.1"/>
    </source>
</evidence>
<evidence type="ECO:0000313" key="3">
    <source>
        <dbReference type="Proteomes" id="UP000281406"/>
    </source>
</evidence>
<organism evidence="2 3">
    <name type="scientific">Anabarilius grahami</name>
    <name type="common">Kanglang fish</name>
    <name type="synonym">Barilius grahami</name>
    <dbReference type="NCBI Taxonomy" id="495550"/>
    <lineage>
        <taxon>Eukaryota</taxon>
        <taxon>Metazoa</taxon>
        <taxon>Chordata</taxon>
        <taxon>Craniata</taxon>
        <taxon>Vertebrata</taxon>
        <taxon>Euteleostomi</taxon>
        <taxon>Actinopterygii</taxon>
        <taxon>Neopterygii</taxon>
        <taxon>Teleostei</taxon>
        <taxon>Ostariophysi</taxon>
        <taxon>Cypriniformes</taxon>
        <taxon>Xenocyprididae</taxon>
        <taxon>Xenocypridinae</taxon>
        <taxon>Xenocypridinae incertae sedis</taxon>
        <taxon>Anabarilius</taxon>
    </lineage>
</organism>
<keyword evidence="3" id="KW-1185">Reference proteome</keyword>
<dbReference type="EMBL" id="RJVU01019434">
    <property type="protein sequence ID" value="ROL50827.1"/>
    <property type="molecule type" value="Genomic_DNA"/>
</dbReference>
<feature type="region of interest" description="Disordered" evidence="1">
    <location>
        <begin position="14"/>
        <end position="67"/>
    </location>
</feature>
<dbReference type="AlphaFoldDB" id="A0A3N0YX20"/>
<protein>
    <submittedName>
        <fullName evidence="2">Uncharacterized protein</fullName>
    </submittedName>
</protein>
<evidence type="ECO:0000256" key="1">
    <source>
        <dbReference type="SAM" id="MobiDB-lite"/>
    </source>
</evidence>
<gene>
    <name evidence="2" type="ORF">DPX16_15071</name>
</gene>
<sequence length="184" mass="19621">MRYSVGRSVVMSVSQSTQLSSSPIGSTVSHRPPLSGLAPRTFCEPPPPGLHEPRAPPIAAERAGPPQPAVQTPTLLRHRHAFAADLLFAALRPSTPSALASSALSHTSSSSGFRIPTSISGDCCYGFIVATLVFSIQSPTLLDFRLCSGLHSPRLRRCLSSLWGRHQGFPHGSFRHSLHLGLPS</sequence>
<accession>A0A3N0YX20</accession>
<proteinExistence type="predicted"/>
<comment type="caution">
    <text evidence="2">The sequence shown here is derived from an EMBL/GenBank/DDBJ whole genome shotgun (WGS) entry which is preliminary data.</text>
</comment>
<dbReference type="Proteomes" id="UP000281406">
    <property type="component" value="Unassembled WGS sequence"/>
</dbReference>
<reference evidence="2 3" key="1">
    <citation type="submission" date="2018-10" db="EMBL/GenBank/DDBJ databases">
        <title>Genome assembly for a Yunnan-Guizhou Plateau 3E fish, Anabarilius grahami (Regan), and its evolutionary and genetic applications.</title>
        <authorList>
            <person name="Jiang W."/>
        </authorList>
    </citation>
    <scope>NUCLEOTIDE SEQUENCE [LARGE SCALE GENOMIC DNA]</scope>
    <source>
        <strain evidence="2">AG-KIZ</strain>
        <tissue evidence="2">Muscle</tissue>
    </source>
</reference>